<reference evidence="1 2" key="1">
    <citation type="submission" date="2018-09" db="EMBL/GenBank/DDBJ databases">
        <title>Whole genome based analysis of evolution and adaptive divergence in Indian and Brazilian strains of Azospirillum brasilense.</title>
        <authorList>
            <person name="Singh C."/>
            <person name="Tripathi A.K."/>
        </authorList>
    </citation>
    <scope>NUCLEOTIDE SEQUENCE [LARGE SCALE GENOMIC DNA]</scope>
    <source>
        <strain evidence="1 2">MTCC4036</strain>
        <plasmid evidence="1 2">p3</plasmid>
    </source>
</reference>
<sequence length="301" mass="32702">MPLLRHEPQGGVRSLDELLGIALALEQEAVRRYTQLAALMDRRGETDTAPTFRALIVEEQDHVQAVDGWAHRLGRPTPDAPAFLWRLPPELAASWEELTERTRLTPYQALSLAVVNEQRAFAFYSYIAASAPDEPIRTHAEALAREELRHAALLRRERRKAYRRERGWAEHKPTRADTPAELERLAVALLSATAAEHGALAARLLALGDGDGAALLTRIAEEERSLIPSGSDATASPAALPDTAATGLRAAVAASERLAEAFGDVAAQATDELVLTESLRFQEAVVGHLALLAERIDAAGE</sequence>
<gene>
    <name evidence="1" type="ORF">D3867_29280</name>
</gene>
<dbReference type="InterPro" id="IPR012347">
    <property type="entry name" value="Ferritin-like"/>
</dbReference>
<dbReference type="InterPro" id="IPR009078">
    <property type="entry name" value="Ferritin-like_SF"/>
</dbReference>
<dbReference type="Gene3D" id="1.20.1260.10">
    <property type="match status" value="1"/>
</dbReference>
<dbReference type="SUPFAM" id="SSF47240">
    <property type="entry name" value="Ferritin-like"/>
    <property type="match status" value="1"/>
</dbReference>
<proteinExistence type="predicted"/>
<dbReference type="Proteomes" id="UP000298596">
    <property type="component" value="Plasmid p3"/>
</dbReference>
<geneLocation type="plasmid" evidence="1">
    <name>p3</name>
</geneLocation>
<evidence type="ECO:0000313" key="2">
    <source>
        <dbReference type="Proteomes" id="UP000298596"/>
    </source>
</evidence>
<dbReference type="EMBL" id="CP032333">
    <property type="protein sequence ID" value="QCO06054.1"/>
    <property type="molecule type" value="Genomic_DNA"/>
</dbReference>
<evidence type="ECO:0000313" key="1">
    <source>
        <dbReference type="EMBL" id="QCO06054.1"/>
    </source>
</evidence>
<organism evidence="1 2">
    <name type="scientific">Azospirillum brasilense</name>
    <dbReference type="NCBI Taxonomy" id="192"/>
    <lineage>
        <taxon>Bacteria</taxon>
        <taxon>Pseudomonadati</taxon>
        <taxon>Pseudomonadota</taxon>
        <taxon>Alphaproteobacteria</taxon>
        <taxon>Rhodospirillales</taxon>
        <taxon>Azospirillaceae</taxon>
        <taxon>Azospirillum</taxon>
    </lineage>
</organism>
<protein>
    <submittedName>
        <fullName evidence="1">Rubrerythrin family protein</fullName>
    </submittedName>
</protein>
<keyword evidence="1" id="KW-0614">Plasmid</keyword>
<accession>A0A4D8Q7N7</accession>
<dbReference type="CDD" id="cd01045">
    <property type="entry name" value="Ferritin_like_AB"/>
    <property type="match status" value="1"/>
</dbReference>
<name>A0A4D8Q7N7_AZOBR</name>
<dbReference type="AlphaFoldDB" id="A0A4D8Q7N7"/>